<proteinExistence type="predicted"/>
<dbReference type="Gene3D" id="1.10.510.10">
    <property type="entry name" value="Transferase(Phosphotransferase) domain 1"/>
    <property type="match status" value="1"/>
</dbReference>
<keyword evidence="5" id="KW-0418">Kinase</keyword>
<evidence type="ECO:0000256" key="7">
    <source>
        <dbReference type="ARBA" id="ARBA00047899"/>
    </source>
</evidence>
<dbReference type="PROSITE" id="PS50011">
    <property type="entry name" value="PROTEIN_KINASE_DOM"/>
    <property type="match status" value="1"/>
</dbReference>
<evidence type="ECO:0000256" key="6">
    <source>
        <dbReference type="ARBA" id="ARBA00022840"/>
    </source>
</evidence>
<keyword evidence="12" id="KW-1185">Reference proteome</keyword>
<keyword evidence="3" id="KW-0808">Transferase</keyword>
<dbReference type="InterPro" id="IPR051334">
    <property type="entry name" value="SRPK"/>
</dbReference>
<dbReference type="Gene3D" id="3.30.200.20">
    <property type="entry name" value="Phosphorylase Kinase, domain 1"/>
    <property type="match status" value="1"/>
</dbReference>
<reference evidence="11 12" key="1">
    <citation type="submission" date="2024-02" db="EMBL/GenBank/DDBJ databases">
        <title>Discinaceae phylogenomics.</title>
        <authorList>
            <person name="Dirks A.C."/>
            <person name="James T.Y."/>
        </authorList>
    </citation>
    <scope>NUCLEOTIDE SEQUENCE [LARGE SCALE GENOMIC DNA]</scope>
    <source>
        <strain evidence="11 12">ACD0624</strain>
    </source>
</reference>
<evidence type="ECO:0000259" key="10">
    <source>
        <dbReference type="PROSITE" id="PS50011"/>
    </source>
</evidence>
<evidence type="ECO:0000313" key="12">
    <source>
        <dbReference type="Proteomes" id="UP001447188"/>
    </source>
</evidence>
<keyword evidence="4 9" id="KW-0547">Nucleotide-binding</keyword>
<dbReference type="InterPro" id="IPR017441">
    <property type="entry name" value="Protein_kinase_ATP_BS"/>
</dbReference>
<comment type="caution">
    <text evidence="11">The sequence shown here is derived from an EMBL/GenBank/DDBJ whole genome shotgun (WGS) entry which is preliminary data.</text>
</comment>
<dbReference type="PROSITE" id="PS00107">
    <property type="entry name" value="PROTEIN_KINASE_ATP"/>
    <property type="match status" value="1"/>
</dbReference>
<dbReference type="PANTHER" id="PTHR47634:SF9">
    <property type="entry name" value="PROTEIN KINASE DOMAIN-CONTAINING PROTEIN-RELATED"/>
    <property type="match status" value="1"/>
</dbReference>
<gene>
    <name evidence="11" type="ORF">Q9L58_006881</name>
</gene>
<comment type="catalytic activity">
    <reaction evidence="7">
        <text>L-threonyl-[protein] + ATP = O-phospho-L-threonyl-[protein] + ADP + H(+)</text>
        <dbReference type="Rhea" id="RHEA:46608"/>
        <dbReference type="Rhea" id="RHEA-COMP:11060"/>
        <dbReference type="Rhea" id="RHEA-COMP:11605"/>
        <dbReference type="ChEBI" id="CHEBI:15378"/>
        <dbReference type="ChEBI" id="CHEBI:30013"/>
        <dbReference type="ChEBI" id="CHEBI:30616"/>
        <dbReference type="ChEBI" id="CHEBI:61977"/>
        <dbReference type="ChEBI" id="CHEBI:456216"/>
        <dbReference type="EC" id="2.7.11.1"/>
    </reaction>
</comment>
<dbReference type="InterPro" id="IPR000719">
    <property type="entry name" value="Prot_kinase_dom"/>
</dbReference>
<keyword evidence="6 9" id="KW-0067">ATP-binding</keyword>
<evidence type="ECO:0000256" key="8">
    <source>
        <dbReference type="ARBA" id="ARBA00048679"/>
    </source>
</evidence>
<feature type="domain" description="Protein kinase" evidence="10">
    <location>
        <begin position="50"/>
        <end position="405"/>
    </location>
</feature>
<evidence type="ECO:0000256" key="9">
    <source>
        <dbReference type="PROSITE-ProRule" id="PRU10141"/>
    </source>
</evidence>
<dbReference type="EMBL" id="JBBBZM010000101">
    <property type="protein sequence ID" value="KAL0634205.1"/>
    <property type="molecule type" value="Genomic_DNA"/>
</dbReference>
<dbReference type="PANTHER" id="PTHR47634">
    <property type="entry name" value="PROTEIN KINASE DOMAIN-CONTAINING PROTEIN-RELATED"/>
    <property type="match status" value="1"/>
</dbReference>
<sequence>MSSPSTSIPPPAPYSRIYDYAGDRVENLEAYQPGGYFPADIGTTVHGSRYHIVHKLGFGTYSTVWLAKDTISSRLVALKFLRADADPARHEAESRILRLLRPHPCVLELIDEFDVDSANGSHRCLVTEPLGPSLATVKYETPDNCLPQRLTRTVAAQSIAGVAYLHARGVVHGGTFPSPVSLLKHLLILTYLDLHIGNILLALPNLASWSLEQLYSTLGDPDTDRITRNDGLPVTSSAPKFSVRRPDPRALAKLATGTIRIVDFGEAFLEREAPIGRCLQTAVLVAAPEVLFDSRSEVGKGADVWALGCALVEVFGDGRMVQSFFADREEVITDLVKILGGMPRRWAGGEREGTGTGLGERVKWLQVEEWERVVVERMVEGMVKWEPRERVTAAEVESMVPEAWRE</sequence>
<accession>A0ABR3GE69</accession>
<evidence type="ECO:0000256" key="1">
    <source>
        <dbReference type="ARBA" id="ARBA00012513"/>
    </source>
</evidence>
<evidence type="ECO:0000256" key="3">
    <source>
        <dbReference type="ARBA" id="ARBA00022679"/>
    </source>
</evidence>
<dbReference type="Pfam" id="PF00069">
    <property type="entry name" value="Pkinase"/>
    <property type="match status" value="1"/>
</dbReference>
<protein>
    <recommendedName>
        <fullName evidence="1">non-specific serine/threonine protein kinase</fullName>
        <ecNumber evidence="1">2.7.11.1</ecNumber>
    </recommendedName>
</protein>
<dbReference type="Proteomes" id="UP001447188">
    <property type="component" value="Unassembled WGS sequence"/>
</dbReference>
<keyword evidence="2" id="KW-0723">Serine/threonine-protein kinase</keyword>
<dbReference type="EC" id="2.7.11.1" evidence="1"/>
<feature type="binding site" evidence="9">
    <location>
        <position position="79"/>
    </location>
    <ligand>
        <name>ATP</name>
        <dbReference type="ChEBI" id="CHEBI:30616"/>
    </ligand>
</feature>
<evidence type="ECO:0000256" key="5">
    <source>
        <dbReference type="ARBA" id="ARBA00022777"/>
    </source>
</evidence>
<evidence type="ECO:0000313" key="11">
    <source>
        <dbReference type="EMBL" id="KAL0634205.1"/>
    </source>
</evidence>
<name>A0ABR3GE69_9PEZI</name>
<dbReference type="SMART" id="SM00220">
    <property type="entry name" value="S_TKc"/>
    <property type="match status" value="1"/>
</dbReference>
<organism evidence="11 12">
    <name type="scientific">Discina gigas</name>
    <dbReference type="NCBI Taxonomy" id="1032678"/>
    <lineage>
        <taxon>Eukaryota</taxon>
        <taxon>Fungi</taxon>
        <taxon>Dikarya</taxon>
        <taxon>Ascomycota</taxon>
        <taxon>Pezizomycotina</taxon>
        <taxon>Pezizomycetes</taxon>
        <taxon>Pezizales</taxon>
        <taxon>Discinaceae</taxon>
        <taxon>Discina</taxon>
    </lineage>
</organism>
<dbReference type="SUPFAM" id="SSF56112">
    <property type="entry name" value="Protein kinase-like (PK-like)"/>
    <property type="match status" value="1"/>
</dbReference>
<dbReference type="InterPro" id="IPR011009">
    <property type="entry name" value="Kinase-like_dom_sf"/>
</dbReference>
<comment type="catalytic activity">
    <reaction evidence="8">
        <text>L-seryl-[protein] + ATP = O-phospho-L-seryl-[protein] + ADP + H(+)</text>
        <dbReference type="Rhea" id="RHEA:17989"/>
        <dbReference type="Rhea" id="RHEA-COMP:9863"/>
        <dbReference type="Rhea" id="RHEA-COMP:11604"/>
        <dbReference type="ChEBI" id="CHEBI:15378"/>
        <dbReference type="ChEBI" id="CHEBI:29999"/>
        <dbReference type="ChEBI" id="CHEBI:30616"/>
        <dbReference type="ChEBI" id="CHEBI:83421"/>
        <dbReference type="ChEBI" id="CHEBI:456216"/>
        <dbReference type="EC" id="2.7.11.1"/>
    </reaction>
</comment>
<evidence type="ECO:0000256" key="4">
    <source>
        <dbReference type="ARBA" id="ARBA00022741"/>
    </source>
</evidence>
<evidence type="ECO:0000256" key="2">
    <source>
        <dbReference type="ARBA" id="ARBA00022527"/>
    </source>
</evidence>